<comment type="caution">
    <text evidence="1">The sequence shown here is derived from an EMBL/GenBank/DDBJ whole genome shotgun (WGS) entry which is preliminary data.</text>
</comment>
<reference evidence="1" key="1">
    <citation type="submission" date="2022-11" db="EMBL/GenBank/DDBJ databases">
        <title>Marilongibacter aestuarii gen. nov., sp. nov., isolated from tidal flat sediment.</title>
        <authorList>
            <person name="Jiayan W."/>
        </authorList>
    </citation>
    <scope>NUCLEOTIDE SEQUENCE</scope>
    <source>
        <strain evidence="1">Z1-6</strain>
    </source>
</reference>
<dbReference type="Proteomes" id="UP001145087">
    <property type="component" value="Unassembled WGS sequence"/>
</dbReference>
<gene>
    <name evidence="1" type="ORF">OU798_14865</name>
</gene>
<evidence type="ECO:0000313" key="1">
    <source>
        <dbReference type="EMBL" id="MCY1721634.1"/>
    </source>
</evidence>
<dbReference type="AlphaFoldDB" id="A0A9X3J5J3"/>
<sequence length="276" mass="31659">MIEKILQRQNDNGGQFWSRADGDIHAPLGFSTIDTLSVLGEIGYSINDNPQIGDAVDFIFSYQATEGCFKYSPKSSKLPCLTARIIAGLGRLGLKNDTRIENSYKCMLGIQWNDGGWRCATVKLGKSPLTDASNPGTTLYILDAFRFRENSNDVIEKLNKGVDFLLQHWEIRQPVGPCNFGIGTTFMKVEYPFLRYNLFYYVYILSFYDYAVKDKRFQEAYKQLGEKIRDDKLIPENPHKAWREFDFAKKGQVSEIGTNRWIEIKNNIEKKNNASR</sequence>
<dbReference type="SUPFAM" id="SSF48239">
    <property type="entry name" value="Terpenoid cyclases/Protein prenyltransferases"/>
    <property type="match status" value="1"/>
</dbReference>
<dbReference type="EMBL" id="JAPOHD010000027">
    <property type="protein sequence ID" value="MCY1721634.1"/>
    <property type="molecule type" value="Genomic_DNA"/>
</dbReference>
<evidence type="ECO:0000313" key="2">
    <source>
        <dbReference type="Proteomes" id="UP001145087"/>
    </source>
</evidence>
<dbReference type="Gene3D" id="1.50.10.20">
    <property type="match status" value="1"/>
</dbReference>
<organism evidence="1 2">
    <name type="scientific">Draconibacterium aestuarii</name>
    <dbReference type="NCBI Taxonomy" id="2998507"/>
    <lineage>
        <taxon>Bacteria</taxon>
        <taxon>Pseudomonadati</taxon>
        <taxon>Bacteroidota</taxon>
        <taxon>Bacteroidia</taxon>
        <taxon>Marinilabiliales</taxon>
        <taxon>Prolixibacteraceae</taxon>
        <taxon>Draconibacterium</taxon>
    </lineage>
</organism>
<proteinExistence type="predicted"/>
<accession>A0A9X3J5J3</accession>
<dbReference type="CDD" id="cd00688">
    <property type="entry name" value="ISOPREN_C2_like"/>
    <property type="match status" value="1"/>
</dbReference>
<protein>
    <submittedName>
        <fullName evidence="1">Terpene cyclase/mutase family protein</fullName>
    </submittedName>
</protein>
<dbReference type="InterPro" id="IPR008930">
    <property type="entry name" value="Terpenoid_cyclase/PrenylTrfase"/>
</dbReference>
<name>A0A9X3J5J3_9BACT</name>
<dbReference type="RefSeq" id="WP_343333962.1">
    <property type="nucleotide sequence ID" value="NZ_JAPOHD010000027.1"/>
</dbReference>
<keyword evidence="2" id="KW-1185">Reference proteome</keyword>